<dbReference type="EMBL" id="CP007457">
    <property type="protein sequence ID" value="AIZ17084.1"/>
    <property type="molecule type" value="Genomic_DNA"/>
</dbReference>
<proteinExistence type="predicted"/>
<protein>
    <submittedName>
        <fullName evidence="1">Uncharacterized protein</fullName>
    </submittedName>
</protein>
<dbReference type="KEGG" id="bpsp:AH67_07015"/>
<reference evidence="1 2" key="1">
    <citation type="journal article" date="2015" name="Genome Announc.">
        <title>Bifidobacterium pseudolongum Strain PV8-2, Isolated from a Stool Sample of an Anemic Kenyan Infant.</title>
        <authorList>
            <person name="Vazquez-Gutierrez P."/>
            <person name="Lacroix C."/>
            <person name="Chassard C."/>
            <person name="Klumpp J."/>
            <person name="Stevens M.J."/>
            <person name="Jans C."/>
        </authorList>
    </citation>
    <scope>NUCLEOTIDE SEQUENCE [LARGE SCALE GENOMIC DNA]</scope>
    <source>
        <strain evidence="1 2">PV8-2</strain>
    </source>
</reference>
<dbReference type="RefSeq" id="WP_039172304.1">
    <property type="nucleotide sequence ID" value="NZ_CP007457.1"/>
</dbReference>
<dbReference type="Proteomes" id="UP000030636">
    <property type="component" value="Chromosome"/>
</dbReference>
<organism evidence="1 2">
    <name type="scientific">Bifidobacterium pseudolongum PV8-2</name>
    <dbReference type="NCBI Taxonomy" id="1447715"/>
    <lineage>
        <taxon>Bacteria</taxon>
        <taxon>Bacillati</taxon>
        <taxon>Actinomycetota</taxon>
        <taxon>Actinomycetes</taxon>
        <taxon>Bifidobacteriales</taxon>
        <taxon>Bifidobacteriaceae</taxon>
        <taxon>Bifidobacterium</taxon>
    </lineage>
</organism>
<dbReference type="HOGENOM" id="CLU_1387922_0_0_11"/>
<accession>A0A0A7IE53</accession>
<gene>
    <name evidence="1" type="ORF">AH67_07015</name>
</gene>
<evidence type="ECO:0000313" key="1">
    <source>
        <dbReference type="EMBL" id="AIZ17084.1"/>
    </source>
</evidence>
<dbReference type="OrthoDB" id="3233632at2"/>
<sequence>MKTQGLDVFYDSDFEQFLAEDHDAATLKKDTDDALRTYCSMFHEPFFNIEDTSINVSDEELYRWVSWCIFYGRSKDEYPLANRETPASADDPDALDDPDDLLLADFAQILEEAKAYEHADMLDNIAIAGEFAIGFDFAMLSCRELGITPPTQLLQSMMGSPRCEKGSHAYEIGNTLLRKAKATDADNEPPETVVRG</sequence>
<dbReference type="AlphaFoldDB" id="A0A0A7IE53"/>
<keyword evidence="2" id="KW-1185">Reference proteome</keyword>
<evidence type="ECO:0000313" key="2">
    <source>
        <dbReference type="Proteomes" id="UP000030636"/>
    </source>
</evidence>
<name>A0A0A7IE53_9BIFI</name>